<dbReference type="EMBL" id="FWXZ01000001">
    <property type="protein sequence ID" value="SMC37584.1"/>
    <property type="molecule type" value="Genomic_DNA"/>
</dbReference>
<proteinExistence type="predicted"/>
<sequence>MINEIADQLNRIIEALAADFYHPLGSIPLEGFREEQDMTLSEAEAAPRTPWPAGTVWGSPWEYAWMFGSFTVPPEAAGERIVMNLNPGGEATVFVNGKPFGARRADRMDHPHHYMVDQTVCICASGGESFTVAIEVYGGTPLPDQRSLPVFPEAGVAFTHTASSVVGENTFGWWNEEAYQLWLDLTVLRDVHRYLDPDDAFSEALEKGVADLLDTLDLEQPVTNRRKACTAARLMIAPLVHAHNGTFAPSIGVTANSHLDLAWLWPMAETRRKTARTFAAQLRLLKEYPEALFLQSQCAEYELCRKHYPDLFEEVKKAISEGRWIADGGMWVEPDTNLAGGEALVRQFLYGRRYFRDVLGVESRVAWLPDTFGYSAALPQIIKGFGMTGLTTQKIFWSYNDAEPFPHHAFLWRGLDGSVIPGFLHMAYETRVDAASVHKHWTSRLERDGSRDFYLPFGYGDGGGGPTRDDMELIRRQRDLQGAPKLYWTTPGEYLKKRNNGSLPIVRGELYFPCHRGTYTTQAMIKKGNRRAEHMLRVWEMLAAMAAFTGRADYPAAALEESWKLLLTNQFHDILPGSAISRVYEEARMDIARVRDTALRGSKNALLSFCRNGQGLTVFNPSSHRITRVIQADIRFAEGAVTREGVRFQAAEYKNEALVLASLEPMSAVTMYPAKVPVHSRATVSRKGKNYVLENSCLRAVFSERGELTSFVLLQDGQERIRSHSNVLHLYRDLPRRFDAWDLDSQTERREIPMNADCTAEIVCPSGIFAELKITTRFSSSVITQWIRLTAEEEQLEFITEADWQERHRLLKVTFDTGIDADNADHQIQFGHLSRPAHRSRRYDTDRFEVCAHAWTALRDASRGAAILNDCKYGVSVNDGVIGLSLLRAPTYPDAEADRGRHRFIYVYRAWNGPLETSGVTEAAEVLNDPLITVPGSSVPLRLLTSSDPSVSVESVKLAEDGSGDLIIRLFESMGGSRTVVIHPHLPFGGARLCSLAEEPGDILPVRDSTFTLSFRPFEIKTLRLCRRN</sequence>
<evidence type="ECO:0000313" key="2">
    <source>
        <dbReference type="Proteomes" id="UP000192328"/>
    </source>
</evidence>
<reference evidence="1" key="1">
    <citation type="submission" date="2017-04" db="EMBL/GenBank/DDBJ databases">
        <authorList>
            <person name="Varghese N."/>
            <person name="Submissions S."/>
        </authorList>
    </citation>
    <scope>NUCLEOTIDE SEQUENCE</scope>
    <source>
        <strain evidence="1">WTE2008</strain>
    </source>
</reference>
<dbReference type="Proteomes" id="UP000192328">
    <property type="component" value="Unassembled WGS sequence"/>
</dbReference>
<comment type="caution">
    <text evidence="1">The sequence shown here is derived from an EMBL/GenBank/DDBJ whole genome shotgun (WGS) entry which is preliminary data.</text>
</comment>
<protein>
    <submittedName>
        <fullName evidence="1">Alpha-mannosidase</fullName>
    </submittedName>
</protein>
<evidence type="ECO:0000313" key="1">
    <source>
        <dbReference type="EMBL" id="SMC37584.1"/>
    </source>
</evidence>
<keyword evidence="2" id="KW-1185">Reference proteome</keyword>
<name>A0AC61PHX9_9FIRM</name>
<accession>A0AC61PHX9</accession>
<organism evidence="1 2">
    <name type="scientific">Aristaeella lactis</name>
    <dbReference type="NCBI Taxonomy" id="3046383"/>
    <lineage>
        <taxon>Bacteria</taxon>
        <taxon>Bacillati</taxon>
        <taxon>Bacillota</taxon>
        <taxon>Clostridia</taxon>
        <taxon>Eubacteriales</taxon>
        <taxon>Aristaeellaceae</taxon>
        <taxon>Aristaeella</taxon>
    </lineage>
</organism>
<gene>
    <name evidence="1" type="ORF">SAMN06297397_0392</name>
</gene>